<dbReference type="EMBL" id="JAUSWH010000002">
    <property type="protein sequence ID" value="MDQ0454778.1"/>
    <property type="molecule type" value="Genomic_DNA"/>
</dbReference>
<dbReference type="Pfam" id="PF01464">
    <property type="entry name" value="SLT"/>
    <property type="match status" value="1"/>
</dbReference>
<feature type="region of interest" description="Disordered" evidence="2">
    <location>
        <begin position="197"/>
        <end position="231"/>
    </location>
</feature>
<accession>A0ABU0IAT0</accession>
<organism evidence="4 5">
    <name type="scientific">Rhizobium paknamense</name>
    <dbReference type="NCBI Taxonomy" id="1206817"/>
    <lineage>
        <taxon>Bacteria</taxon>
        <taxon>Pseudomonadati</taxon>
        <taxon>Pseudomonadota</taxon>
        <taxon>Alphaproteobacteria</taxon>
        <taxon>Hyphomicrobiales</taxon>
        <taxon>Rhizobiaceae</taxon>
        <taxon>Rhizobium/Agrobacterium group</taxon>
        <taxon>Rhizobium</taxon>
    </lineage>
</organism>
<evidence type="ECO:0000259" key="3">
    <source>
        <dbReference type="Pfam" id="PF01464"/>
    </source>
</evidence>
<feature type="region of interest" description="Disordered" evidence="2">
    <location>
        <begin position="28"/>
        <end position="69"/>
    </location>
</feature>
<dbReference type="Proteomes" id="UP001235269">
    <property type="component" value="Unassembled WGS sequence"/>
</dbReference>
<evidence type="ECO:0000313" key="4">
    <source>
        <dbReference type="EMBL" id="MDQ0454778.1"/>
    </source>
</evidence>
<feature type="domain" description="Transglycosylase SLT" evidence="3">
    <location>
        <begin position="237"/>
        <end position="326"/>
    </location>
</feature>
<feature type="compositionally biased region" description="Low complexity" evidence="2">
    <location>
        <begin position="205"/>
        <end position="217"/>
    </location>
</feature>
<dbReference type="SUPFAM" id="SSF53955">
    <property type="entry name" value="Lysozyme-like"/>
    <property type="match status" value="1"/>
</dbReference>
<name>A0ABU0IAT0_9HYPH</name>
<comment type="caution">
    <text evidence="4">The sequence shown here is derived from an EMBL/GenBank/DDBJ whole genome shotgun (WGS) entry which is preliminary data.</text>
</comment>
<comment type="similarity">
    <text evidence="1">Belongs to the virb1 family.</text>
</comment>
<protein>
    <recommendedName>
        <fullName evidence="3">Transglycosylase SLT domain-containing protein</fullName>
    </recommendedName>
</protein>
<dbReference type="Gene3D" id="1.10.530.10">
    <property type="match status" value="1"/>
</dbReference>
<dbReference type="InterPro" id="IPR023346">
    <property type="entry name" value="Lysozyme-like_dom_sf"/>
</dbReference>
<sequence>MTAQTDRAITLGLSALIVAALSSCTNVNDGSKADLSPKSGAKTQTVASSGPAPLVPSAHATQTAAATAPQAATGAQQAAIGESSLPQQSAVTALANTQGTNAAAQAIDLAAGQGPLPIAKPQGGGTLGPTVASVNAGATMPAHVAENEAVGLENELVPGNGSALHAAVPTPRPSTLGYAAQPGRQTSMSFAMLDARFDETPPGPAASASATPSAAPSIRKPSETDSASKGPTVINGLVNKYAALYDMPANLIHRVIHRESRYNPGAFNRGHYGLMQIKYNTAKSMGYSGPAEGLFDPETNLKYAIKYLRGAWMVADSNNDNAVRLYARGYYYDAKRKGLLDEVQ</sequence>
<evidence type="ECO:0000256" key="1">
    <source>
        <dbReference type="ARBA" id="ARBA00009387"/>
    </source>
</evidence>
<reference evidence="4 5" key="1">
    <citation type="submission" date="2023-07" db="EMBL/GenBank/DDBJ databases">
        <title>Genomic Encyclopedia of Type Strains, Phase IV (KMG-IV): sequencing the most valuable type-strain genomes for metagenomic binning, comparative biology and taxonomic classification.</title>
        <authorList>
            <person name="Goeker M."/>
        </authorList>
    </citation>
    <scope>NUCLEOTIDE SEQUENCE [LARGE SCALE GENOMIC DNA]</scope>
    <source>
        <strain evidence="4 5">DSM 100301</strain>
    </source>
</reference>
<evidence type="ECO:0000313" key="5">
    <source>
        <dbReference type="Proteomes" id="UP001235269"/>
    </source>
</evidence>
<evidence type="ECO:0000256" key="2">
    <source>
        <dbReference type="SAM" id="MobiDB-lite"/>
    </source>
</evidence>
<proteinExistence type="inferred from homology"/>
<gene>
    <name evidence="4" type="ORF">QO005_001105</name>
</gene>
<feature type="compositionally biased region" description="Low complexity" evidence="2">
    <location>
        <begin position="58"/>
        <end position="69"/>
    </location>
</feature>
<dbReference type="InterPro" id="IPR008258">
    <property type="entry name" value="Transglycosylase_SLT_dom_1"/>
</dbReference>
<dbReference type="RefSeq" id="WP_307156976.1">
    <property type="nucleotide sequence ID" value="NZ_JAUSWH010000002.1"/>
</dbReference>
<keyword evidence="5" id="KW-1185">Reference proteome</keyword>
<dbReference type="PROSITE" id="PS51257">
    <property type="entry name" value="PROKAR_LIPOPROTEIN"/>
    <property type="match status" value="1"/>
</dbReference>